<evidence type="ECO:0000256" key="2">
    <source>
        <dbReference type="SAM" id="Phobius"/>
    </source>
</evidence>
<feature type="domain" description="Reverse transcriptase" evidence="3">
    <location>
        <begin position="261"/>
        <end position="543"/>
    </location>
</feature>
<comment type="caution">
    <text evidence="4">The sequence shown here is derived from an EMBL/GenBank/DDBJ whole genome shotgun (WGS) entry which is preliminary data.</text>
</comment>
<dbReference type="PANTHER" id="PTHR33481">
    <property type="entry name" value="REVERSE TRANSCRIPTASE"/>
    <property type="match status" value="1"/>
</dbReference>
<sequence length="950" mass="106746">MPRLEHDLQGSSDHVPVCTDLDIGPEPPVSGRWTIKPGSEAEKSFISDILRDLAAIPVAAPATKEGVEALADAIATAFSDAWFAHSTESKPTKRSKSWWTEECSETFGVYQLSRSLADYNKFKKVCKDAKHDFFNERIAEIATSRKRPWDLMEWVKQCKLPPCEAIRNGDQPCHDMDDLWDALHGTYNSASGHEYDASVLDELPDEPVREWADFSEHELLSALKGCSNSSAPGPDHVTWVHLKELLKDKHILALFIVLANACLRVGHWPCIFKESLLVIVPKPNKPSYAVLKAFRPIVLLITFSKLIEKMIANRIQFDAVKHDIFHPNQLGGIRQRSTEDAGLILTHLVRVGWVKGLQTSALAFDIAQFFPSINHEMFMAVLRRQGFSLVLVEFFASYLVGRSTVYCWNTFQSDSWSADVGVGQGSALSPVISGLFIALVMKLFYIKAAPLNTTLLSFVDDRTILAQSKQLDDNNVGLRKAYKIIYLLFIAFALILEHEKTELFYFLRRRDAYNPSLDLGYAPHTGTTPLKPKTYWRYLGFYFDRGLTFHEHVRYYATKVFTTVQAMRMRGNSTRGLSPKQRQLLYWLCVVPIATYGYRLWYFNGTHNKGAMNQLKRMQRKAALWITGAFRTSPTGGLEALAGLIPVHLMLKKLATRAVYRVTTLSDTHPLRSMMGEGLLKRAAPHARSAALMTPAMQGKVKSTVMEVDERLLDRYADRLHFDKRNPAQDRCPYLDELIAKARADPLTVLAATDGSVPQSNQVTAPDAELNAISCAVRLAVKQANCQHIMVFTDSMGSAHRAVDPSVHSDTLRSRAPHSVLDLWGSTFQDPTYRGSEFLELQQPDGRPLQPSYLNGGPWLSTFGHSITEFACVCRCITGHAPIGAYYRCFKINEPHGCTCGAALQSCQHILFRCRDRYSMHYPRFLGDIASFMKYNPTVFGFNQDPSGVG</sequence>
<feature type="transmembrane region" description="Helical" evidence="2">
    <location>
        <begin position="622"/>
        <end position="651"/>
    </location>
</feature>
<dbReference type="InterPro" id="IPR000477">
    <property type="entry name" value="RT_dom"/>
</dbReference>
<dbReference type="Pfam" id="PF00078">
    <property type="entry name" value="RVT_1"/>
    <property type="match status" value="1"/>
</dbReference>
<dbReference type="OrthoDB" id="412006at2759"/>
<accession>A0A8S0XXA2</accession>
<dbReference type="Proteomes" id="UP000467700">
    <property type="component" value="Unassembled WGS sequence"/>
</dbReference>
<gene>
    <name evidence="4" type="ORF">AAE3_LOCUS9899</name>
</gene>
<dbReference type="AlphaFoldDB" id="A0A8S0XXA2"/>
<dbReference type="PROSITE" id="PS50878">
    <property type="entry name" value="RT_POL"/>
    <property type="match status" value="1"/>
</dbReference>
<reference evidence="4 5" key="1">
    <citation type="submission" date="2020-01" db="EMBL/GenBank/DDBJ databases">
        <authorList>
            <person name="Gupta K D."/>
        </authorList>
    </citation>
    <scope>NUCLEOTIDE SEQUENCE [LARGE SCALE GENOMIC DNA]</scope>
</reference>
<keyword evidence="2" id="KW-0812">Transmembrane</keyword>
<dbReference type="PANTHER" id="PTHR33481:SF1">
    <property type="entry name" value="ENDONUCLEASE_EXONUCLEASE_PHOSPHATASE DOMAIN-CONTAINING PROTEIN-RELATED"/>
    <property type="match status" value="1"/>
</dbReference>
<evidence type="ECO:0000313" key="4">
    <source>
        <dbReference type="EMBL" id="CAA7267601.1"/>
    </source>
</evidence>
<evidence type="ECO:0000256" key="1">
    <source>
        <dbReference type="SAM" id="MobiDB-lite"/>
    </source>
</evidence>
<keyword evidence="2" id="KW-0472">Membrane</keyword>
<evidence type="ECO:0000259" key="3">
    <source>
        <dbReference type="PROSITE" id="PS50878"/>
    </source>
</evidence>
<keyword evidence="2" id="KW-1133">Transmembrane helix</keyword>
<organism evidence="4 5">
    <name type="scientific">Cyclocybe aegerita</name>
    <name type="common">Black poplar mushroom</name>
    <name type="synonym">Agrocybe aegerita</name>
    <dbReference type="NCBI Taxonomy" id="1973307"/>
    <lineage>
        <taxon>Eukaryota</taxon>
        <taxon>Fungi</taxon>
        <taxon>Dikarya</taxon>
        <taxon>Basidiomycota</taxon>
        <taxon>Agaricomycotina</taxon>
        <taxon>Agaricomycetes</taxon>
        <taxon>Agaricomycetidae</taxon>
        <taxon>Agaricales</taxon>
        <taxon>Agaricineae</taxon>
        <taxon>Bolbitiaceae</taxon>
        <taxon>Cyclocybe</taxon>
    </lineage>
</organism>
<proteinExistence type="predicted"/>
<evidence type="ECO:0000313" key="5">
    <source>
        <dbReference type="Proteomes" id="UP000467700"/>
    </source>
</evidence>
<feature type="transmembrane region" description="Helical" evidence="2">
    <location>
        <begin position="584"/>
        <end position="602"/>
    </location>
</feature>
<keyword evidence="5" id="KW-1185">Reference proteome</keyword>
<feature type="region of interest" description="Disordered" evidence="1">
    <location>
        <begin position="1"/>
        <end position="30"/>
    </location>
</feature>
<protein>
    <recommendedName>
        <fullName evidence="3">Reverse transcriptase domain-containing protein</fullName>
    </recommendedName>
</protein>
<name>A0A8S0XXA2_CYCAE</name>
<dbReference type="InterPro" id="IPR043502">
    <property type="entry name" value="DNA/RNA_pol_sf"/>
</dbReference>
<dbReference type="EMBL" id="CACVBS010000061">
    <property type="protein sequence ID" value="CAA7267601.1"/>
    <property type="molecule type" value="Genomic_DNA"/>
</dbReference>
<dbReference type="SUPFAM" id="SSF56672">
    <property type="entry name" value="DNA/RNA polymerases"/>
    <property type="match status" value="1"/>
</dbReference>